<dbReference type="KEGG" id="tsin:OXH18_05540"/>
<organism evidence="1 2">
    <name type="scientific">Thermocoleostomius sinensis A174</name>
    <dbReference type="NCBI Taxonomy" id="2016057"/>
    <lineage>
        <taxon>Bacteria</taxon>
        <taxon>Bacillati</taxon>
        <taxon>Cyanobacteriota</taxon>
        <taxon>Cyanophyceae</taxon>
        <taxon>Oculatellales</taxon>
        <taxon>Oculatellaceae</taxon>
        <taxon>Thermocoleostomius</taxon>
    </lineage>
</organism>
<name>A0A9E8ZGK7_9CYAN</name>
<dbReference type="Proteomes" id="UP001163152">
    <property type="component" value="Chromosome"/>
</dbReference>
<protein>
    <submittedName>
        <fullName evidence="1">Uncharacterized protein</fullName>
    </submittedName>
</protein>
<reference evidence="1" key="1">
    <citation type="submission" date="2022-12" db="EMBL/GenBank/DDBJ databases">
        <title>Polyphasic identification of a Novel Hot-Spring Cyanobacterium Ocullathermofonsia sinensis gen nov. sp. nov. and Genomic Insights on its Adaptations to the Thermal Habitat.</title>
        <authorList>
            <person name="Daroch M."/>
            <person name="Tang J."/>
            <person name="Jiang Y."/>
        </authorList>
    </citation>
    <scope>NUCLEOTIDE SEQUENCE</scope>
    <source>
        <strain evidence="1">PKUAC-SCTA174</strain>
    </source>
</reference>
<gene>
    <name evidence="1" type="ORF">OXH18_05540</name>
</gene>
<keyword evidence="2" id="KW-1185">Reference proteome</keyword>
<proteinExistence type="predicted"/>
<evidence type="ECO:0000313" key="2">
    <source>
        <dbReference type="Proteomes" id="UP001163152"/>
    </source>
</evidence>
<evidence type="ECO:0000313" key="1">
    <source>
        <dbReference type="EMBL" id="WAL61454.1"/>
    </source>
</evidence>
<dbReference type="RefSeq" id="WP_268611414.1">
    <property type="nucleotide sequence ID" value="NZ_CP113797.1"/>
</dbReference>
<dbReference type="AlphaFoldDB" id="A0A9E8ZGK7"/>
<dbReference type="EMBL" id="CP113797">
    <property type="protein sequence ID" value="WAL61454.1"/>
    <property type="molecule type" value="Genomic_DNA"/>
</dbReference>
<sequence>MSTTTDYTPEELTTLAAAVMLSGMAVSMVDVGVVSTAIEANAMAQEVAGAAKRYPDNAVIQALFSEDAARRAKDQGLKIEVRPEEMKPETAVNTAIDRINAALTILNTKATPEEIQEYKEFIYACADRVANAAGSGLFGAGEKVSPQEAAALDQLRVALEL</sequence>
<accession>A0A9E8ZGK7</accession>